<protein>
    <submittedName>
        <fullName evidence="1">Uncharacterized protein</fullName>
    </submittedName>
</protein>
<proteinExistence type="predicted"/>
<accession>A0A4Y4B2T5</accession>
<evidence type="ECO:0000313" key="2">
    <source>
        <dbReference type="Proteomes" id="UP000316775"/>
    </source>
</evidence>
<name>A0A4Y4B2T5_9FLAO</name>
<dbReference type="AlphaFoldDB" id="A0A4Y4B2T5"/>
<organism evidence="1 2">
    <name type="scientific">Flavobacterium flevense</name>
    <dbReference type="NCBI Taxonomy" id="983"/>
    <lineage>
        <taxon>Bacteria</taxon>
        <taxon>Pseudomonadati</taxon>
        <taxon>Bacteroidota</taxon>
        <taxon>Flavobacteriia</taxon>
        <taxon>Flavobacteriales</taxon>
        <taxon>Flavobacteriaceae</taxon>
        <taxon>Flavobacterium</taxon>
    </lineage>
</organism>
<dbReference type="PROSITE" id="PS51257">
    <property type="entry name" value="PROKAR_LIPOPROTEIN"/>
    <property type="match status" value="1"/>
</dbReference>
<dbReference type="OrthoDB" id="1366026at2"/>
<dbReference type="STRING" id="983.SAMN05443543_101109"/>
<gene>
    <name evidence="1" type="ORF">FFL01_32510</name>
</gene>
<dbReference type="RefSeq" id="WP_073240815.1">
    <property type="nucleotide sequence ID" value="NZ_BJNP01000058.1"/>
</dbReference>
<sequence>MRKTALLFLLFTFLSCNPFNENKVLKYKEDLNNLVSKFEKYDDGIYDRDEFDEFIIDDIDQLDIDLVVKNGNKKNSDY</sequence>
<evidence type="ECO:0000313" key="1">
    <source>
        <dbReference type="EMBL" id="GEC73712.1"/>
    </source>
</evidence>
<dbReference type="EMBL" id="BJNP01000058">
    <property type="protein sequence ID" value="GEC73712.1"/>
    <property type="molecule type" value="Genomic_DNA"/>
</dbReference>
<reference evidence="1 2" key="1">
    <citation type="submission" date="2019-06" db="EMBL/GenBank/DDBJ databases">
        <title>Whole genome shotgun sequence of Flavobacterium flevense NBRC 14960.</title>
        <authorList>
            <person name="Hosoyama A."/>
            <person name="Uohara A."/>
            <person name="Ohji S."/>
            <person name="Ichikawa N."/>
        </authorList>
    </citation>
    <scope>NUCLEOTIDE SEQUENCE [LARGE SCALE GENOMIC DNA]</scope>
    <source>
        <strain evidence="1 2">NBRC 14960</strain>
    </source>
</reference>
<dbReference type="Proteomes" id="UP000316775">
    <property type="component" value="Unassembled WGS sequence"/>
</dbReference>
<comment type="caution">
    <text evidence="1">The sequence shown here is derived from an EMBL/GenBank/DDBJ whole genome shotgun (WGS) entry which is preliminary data.</text>
</comment>
<keyword evidence="2" id="KW-1185">Reference proteome</keyword>